<keyword evidence="3" id="KW-0227">DNA damage</keyword>
<organism evidence="6 7">
    <name type="scientific">Conexibacter stalactiti</name>
    <dbReference type="NCBI Taxonomy" id="1940611"/>
    <lineage>
        <taxon>Bacteria</taxon>
        <taxon>Bacillati</taxon>
        <taxon>Actinomycetota</taxon>
        <taxon>Thermoleophilia</taxon>
        <taxon>Solirubrobacterales</taxon>
        <taxon>Conexibacteraceae</taxon>
        <taxon>Conexibacter</taxon>
    </lineage>
</organism>
<reference evidence="7" key="1">
    <citation type="submission" date="2023-07" db="EMBL/GenBank/DDBJ databases">
        <title>Conexibacter stalactiti sp. nov., isolated from stalactites in a lava cave and emended description of the genus Conexibacter.</title>
        <authorList>
            <person name="Lee S.D."/>
        </authorList>
    </citation>
    <scope>NUCLEOTIDE SEQUENCE [LARGE SCALE GENOMIC DNA]</scope>
    <source>
        <strain evidence="7">KCTC 39840</strain>
    </source>
</reference>
<keyword evidence="3" id="KW-0234">DNA repair</keyword>
<dbReference type="PANTHER" id="PTHR41251:SF1">
    <property type="entry name" value="NON-HOMOLOGOUS END JOINING PROTEIN KU"/>
    <property type="match status" value="1"/>
</dbReference>
<accession>A0ABU4HU76</accession>
<comment type="subunit">
    <text evidence="3">Homodimer. Interacts with LigD.</text>
</comment>
<evidence type="ECO:0000256" key="4">
    <source>
        <dbReference type="SAM" id="MobiDB-lite"/>
    </source>
</evidence>
<keyword evidence="2 3" id="KW-0233">DNA recombination</keyword>
<evidence type="ECO:0000313" key="7">
    <source>
        <dbReference type="Proteomes" id="UP001284601"/>
    </source>
</evidence>
<dbReference type="RefSeq" id="WP_318599237.1">
    <property type="nucleotide sequence ID" value="NZ_JAWSTH010000065.1"/>
</dbReference>
<evidence type="ECO:0000256" key="1">
    <source>
        <dbReference type="ARBA" id="ARBA00023125"/>
    </source>
</evidence>
<dbReference type="InterPro" id="IPR009187">
    <property type="entry name" value="Prok_Ku"/>
</dbReference>
<keyword evidence="1 3" id="KW-0238">DNA-binding</keyword>
<keyword evidence="7" id="KW-1185">Reference proteome</keyword>
<gene>
    <name evidence="3" type="primary">ku</name>
    <name evidence="6" type="ORF">R7226_20825</name>
</gene>
<dbReference type="HAMAP" id="MF_01875">
    <property type="entry name" value="Prokaryotic_Ku"/>
    <property type="match status" value="1"/>
</dbReference>
<dbReference type="InterPro" id="IPR016194">
    <property type="entry name" value="SPOC-like_C_dom_sf"/>
</dbReference>
<proteinExistence type="inferred from homology"/>
<dbReference type="NCBIfam" id="TIGR02772">
    <property type="entry name" value="Ku_bact"/>
    <property type="match status" value="1"/>
</dbReference>
<sequence>MARPLWSGSLSFGLVNVPVELHSAVRDRQLHFTQLNERTGSPIEVHRFCTKEDREVEWEDVAHGYELDDGREVVLTDDELEAAAPRRTRTIDVEQFSALEQIDPALLDHPYVLLPARGGSEGTTRAYLLLHGVMADGEKVAIGRFVLRSKQYLAAIRADGPLLVLSTMRFHDELRSADGVGAPSGATARPKPRALREAVRLIESMSGDFEPARWRDRHRARLRRTIERKASGEKIAAPRRDAPSERASRDLMEALEASIAKLAA</sequence>
<dbReference type="Proteomes" id="UP001284601">
    <property type="component" value="Unassembled WGS sequence"/>
</dbReference>
<dbReference type="InterPro" id="IPR006164">
    <property type="entry name" value="DNA_bd_Ku70/Ku80"/>
</dbReference>
<comment type="similarity">
    <text evidence="3">Belongs to the prokaryotic Ku family.</text>
</comment>
<comment type="caution">
    <text evidence="6">The sequence shown here is derived from an EMBL/GenBank/DDBJ whole genome shotgun (WGS) entry which is preliminary data.</text>
</comment>
<dbReference type="PANTHER" id="PTHR41251">
    <property type="entry name" value="NON-HOMOLOGOUS END JOINING PROTEIN KU"/>
    <property type="match status" value="1"/>
</dbReference>
<evidence type="ECO:0000256" key="3">
    <source>
        <dbReference type="HAMAP-Rule" id="MF_01875"/>
    </source>
</evidence>
<name>A0ABU4HU76_9ACTN</name>
<evidence type="ECO:0000313" key="6">
    <source>
        <dbReference type="EMBL" id="MDW5596803.1"/>
    </source>
</evidence>
<dbReference type="Gene3D" id="2.40.290.10">
    <property type="match status" value="1"/>
</dbReference>
<feature type="region of interest" description="Disordered" evidence="4">
    <location>
        <begin position="225"/>
        <end position="248"/>
    </location>
</feature>
<reference evidence="6 7" key="2">
    <citation type="submission" date="2023-10" db="EMBL/GenBank/DDBJ databases">
        <authorList>
            <person name="Han X.F."/>
        </authorList>
    </citation>
    <scope>NUCLEOTIDE SEQUENCE [LARGE SCALE GENOMIC DNA]</scope>
    <source>
        <strain evidence="6 7">KCTC 39840</strain>
    </source>
</reference>
<evidence type="ECO:0000259" key="5">
    <source>
        <dbReference type="SMART" id="SM00559"/>
    </source>
</evidence>
<comment type="function">
    <text evidence="3">With LigD forms a non-homologous end joining (NHEJ) DNA repair enzyme, which repairs dsDNA breaks with reduced fidelity. Binds linear dsDNA with 5'- and 3'- overhangs but not closed circular dsDNA nor ssDNA. Recruits and stimulates the ligase activity of LigD.</text>
</comment>
<protein>
    <recommendedName>
        <fullName evidence="3">Non-homologous end joining protein Ku</fullName>
    </recommendedName>
</protein>
<dbReference type="EMBL" id="JAWSTH010000065">
    <property type="protein sequence ID" value="MDW5596803.1"/>
    <property type="molecule type" value="Genomic_DNA"/>
</dbReference>
<dbReference type="SMART" id="SM00559">
    <property type="entry name" value="Ku78"/>
    <property type="match status" value="1"/>
</dbReference>
<dbReference type="SUPFAM" id="SSF100939">
    <property type="entry name" value="SPOC domain-like"/>
    <property type="match status" value="1"/>
</dbReference>
<dbReference type="PIRSF" id="PIRSF006493">
    <property type="entry name" value="Prok_Ku"/>
    <property type="match status" value="1"/>
</dbReference>
<feature type="domain" description="Ku" evidence="5">
    <location>
        <begin position="53"/>
        <end position="186"/>
    </location>
</feature>
<dbReference type="Pfam" id="PF02735">
    <property type="entry name" value="Ku"/>
    <property type="match status" value="1"/>
</dbReference>
<evidence type="ECO:0000256" key="2">
    <source>
        <dbReference type="ARBA" id="ARBA00023172"/>
    </source>
</evidence>